<dbReference type="InterPro" id="IPR050079">
    <property type="entry name" value="DEAD_box_RNA_helicase"/>
</dbReference>
<dbReference type="Proteomes" id="UP001529510">
    <property type="component" value="Unassembled WGS sequence"/>
</dbReference>
<evidence type="ECO:0000313" key="6">
    <source>
        <dbReference type="EMBL" id="KAL0177076.1"/>
    </source>
</evidence>
<evidence type="ECO:0000256" key="1">
    <source>
        <dbReference type="ARBA" id="ARBA00022741"/>
    </source>
</evidence>
<keyword evidence="3" id="KW-0347">Helicase</keyword>
<dbReference type="GO" id="GO:0005524">
    <property type="term" value="F:ATP binding"/>
    <property type="evidence" value="ECO:0007669"/>
    <property type="project" value="UniProtKB-KW"/>
</dbReference>
<keyword evidence="2" id="KW-0378">Hydrolase</keyword>
<comment type="caution">
    <text evidence="6">The sequence shown here is derived from an EMBL/GenBank/DDBJ whole genome shotgun (WGS) entry which is preliminary data.</text>
</comment>
<dbReference type="PANTHER" id="PTHR47959">
    <property type="entry name" value="ATP-DEPENDENT RNA HELICASE RHLE-RELATED"/>
    <property type="match status" value="1"/>
</dbReference>
<dbReference type="EMBL" id="JAMKFB020000013">
    <property type="protein sequence ID" value="KAL0177076.1"/>
    <property type="molecule type" value="Genomic_DNA"/>
</dbReference>
<evidence type="ECO:0000313" key="7">
    <source>
        <dbReference type="Proteomes" id="UP001529510"/>
    </source>
</evidence>
<feature type="non-terminal residue" evidence="6">
    <location>
        <position position="1"/>
    </location>
</feature>
<name>A0ABD0PWT0_CIRMR</name>
<accession>A0ABD0PWT0</accession>
<keyword evidence="7" id="KW-1185">Reference proteome</keyword>
<dbReference type="GO" id="GO:0016787">
    <property type="term" value="F:hydrolase activity"/>
    <property type="evidence" value="ECO:0007669"/>
    <property type="project" value="UniProtKB-KW"/>
</dbReference>
<keyword evidence="4" id="KW-0067">ATP-binding</keyword>
<evidence type="ECO:0000259" key="5">
    <source>
        <dbReference type="Pfam" id="PF00270"/>
    </source>
</evidence>
<proteinExistence type="predicted"/>
<feature type="domain" description="DEAD/DEAH-box helicase" evidence="5">
    <location>
        <begin position="8"/>
        <end position="52"/>
    </location>
</feature>
<dbReference type="AlphaFoldDB" id="A0ABD0PWT0"/>
<dbReference type="SUPFAM" id="SSF52540">
    <property type="entry name" value="P-loop containing nucleoside triphosphate hydrolases"/>
    <property type="match status" value="1"/>
</dbReference>
<feature type="non-terminal residue" evidence="6">
    <location>
        <position position="59"/>
    </location>
</feature>
<evidence type="ECO:0000256" key="4">
    <source>
        <dbReference type="ARBA" id="ARBA00022840"/>
    </source>
</evidence>
<organism evidence="6 7">
    <name type="scientific">Cirrhinus mrigala</name>
    <name type="common">Mrigala</name>
    <dbReference type="NCBI Taxonomy" id="683832"/>
    <lineage>
        <taxon>Eukaryota</taxon>
        <taxon>Metazoa</taxon>
        <taxon>Chordata</taxon>
        <taxon>Craniata</taxon>
        <taxon>Vertebrata</taxon>
        <taxon>Euteleostomi</taxon>
        <taxon>Actinopterygii</taxon>
        <taxon>Neopterygii</taxon>
        <taxon>Teleostei</taxon>
        <taxon>Ostariophysi</taxon>
        <taxon>Cypriniformes</taxon>
        <taxon>Cyprinidae</taxon>
        <taxon>Labeoninae</taxon>
        <taxon>Labeonini</taxon>
        <taxon>Cirrhinus</taxon>
    </lineage>
</organism>
<evidence type="ECO:0000256" key="2">
    <source>
        <dbReference type="ARBA" id="ARBA00022801"/>
    </source>
</evidence>
<dbReference type="Pfam" id="PF00270">
    <property type="entry name" value="DEAD"/>
    <property type="match status" value="1"/>
</dbReference>
<dbReference type="PANTHER" id="PTHR47959:SF19">
    <property type="entry name" value="NUCLEOLAR RNA HELICASE 2-A"/>
    <property type="match status" value="1"/>
</dbReference>
<protein>
    <recommendedName>
        <fullName evidence="5">DEAD/DEAH-box helicase domain-containing protein</fullName>
    </recommendedName>
</protein>
<evidence type="ECO:0000256" key="3">
    <source>
        <dbReference type="ARBA" id="ARBA00022806"/>
    </source>
</evidence>
<gene>
    <name evidence="6" type="ORF">M9458_025970</name>
</gene>
<dbReference type="InterPro" id="IPR027417">
    <property type="entry name" value="P-loop_NTPase"/>
</dbReference>
<dbReference type="GO" id="GO:0004386">
    <property type="term" value="F:helicase activity"/>
    <property type="evidence" value="ECO:0007669"/>
    <property type="project" value="UniProtKB-KW"/>
</dbReference>
<sequence length="59" mass="6652">RGVTYLFDIQVKTFNSVYDGKDLIGQARTGTGKTFSFAIPLVEKLQSETDERKRGRSPK</sequence>
<keyword evidence="1" id="KW-0547">Nucleotide-binding</keyword>
<dbReference type="Gene3D" id="3.40.50.300">
    <property type="entry name" value="P-loop containing nucleotide triphosphate hydrolases"/>
    <property type="match status" value="1"/>
</dbReference>
<reference evidence="6 7" key="1">
    <citation type="submission" date="2024-05" db="EMBL/GenBank/DDBJ databases">
        <title>Genome sequencing and assembly of Indian major carp, Cirrhinus mrigala (Hamilton, 1822).</title>
        <authorList>
            <person name="Mohindra V."/>
            <person name="Chowdhury L.M."/>
            <person name="Lal K."/>
            <person name="Jena J.K."/>
        </authorList>
    </citation>
    <scope>NUCLEOTIDE SEQUENCE [LARGE SCALE GENOMIC DNA]</scope>
    <source>
        <strain evidence="6">CM1030</strain>
        <tissue evidence="6">Blood</tissue>
    </source>
</reference>
<dbReference type="InterPro" id="IPR011545">
    <property type="entry name" value="DEAD/DEAH_box_helicase_dom"/>
</dbReference>